<organism evidence="4">
    <name type="scientific">Chromera velia CCMP2878</name>
    <dbReference type="NCBI Taxonomy" id="1169474"/>
    <lineage>
        <taxon>Eukaryota</taxon>
        <taxon>Sar</taxon>
        <taxon>Alveolata</taxon>
        <taxon>Colpodellida</taxon>
        <taxon>Chromeraceae</taxon>
        <taxon>Chromera</taxon>
    </lineage>
</organism>
<dbReference type="AlphaFoldDB" id="A0A0G4HZJ9"/>
<dbReference type="PANTHER" id="PTHR19854">
    <property type="entry name" value="TRANSDUCIN BETA-LIKE 3"/>
    <property type="match status" value="1"/>
</dbReference>
<evidence type="ECO:0000256" key="2">
    <source>
        <dbReference type="ARBA" id="ARBA00022737"/>
    </source>
</evidence>
<keyword evidence="1 3" id="KW-0853">WD repeat</keyword>
<evidence type="ECO:0008006" key="5">
    <source>
        <dbReference type="Google" id="ProtNLM"/>
    </source>
</evidence>
<dbReference type="InterPro" id="IPR015943">
    <property type="entry name" value="WD40/YVTN_repeat-like_dom_sf"/>
</dbReference>
<dbReference type="Gene3D" id="2.130.10.10">
    <property type="entry name" value="YVTN repeat-like/Quinoprotein amine dehydrogenase"/>
    <property type="match status" value="2"/>
</dbReference>
<sequence length="464" mass="50242">MEGPTDPLFVLRGHSESVNSVRFIGIDRLLSGDASGDVCVWSLDSRRVSQRLKGSEHGVLFADLLRGSSQIILQAREGLVKVCDLEAGGAVVNQILTRSFSFAPVAVLGNDYHSVHPEERSREGFDFFGGKRENPFNWGGQEGVRFCSPLVCSPLEETGDLGVFDLRSHKREETAGGPVGRMQTVGAVLSGIAVKPEVRLKAPKSKIANGSVGMVMGLCGVAKLSPFSHVACAFESGEVSVFDIRQDKGALFAPTPALPQLQAAASLQVFRNQCWVAGAKGSLGVLRMTSDGQFSLQEVLEVYGKKGSEKGADRKAEEGPDLDLSYSDRLERIRGKPEELQDKMGTGTIAARTDGAIVALPGWDHRLRLFETKSRRLVASLRGHTGALQTCAFQPCTGVIASAGKDKGICVWDTYIETLVDEEPVRYMESSDTSPNFRGQPLLSNKIEYGMEIQQPRQVETQVA</sequence>
<dbReference type="EMBL" id="CDMZ01004519">
    <property type="protein sequence ID" value="CEM50008.1"/>
    <property type="molecule type" value="Genomic_DNA"/>
</dbReference>
<accession>A0A0G4HZJ9</accession>
<dbReference type="SUPFAM" id="SSF50978">
    <property type="entry name" value="WD40 repeat-like"/>
    <property type="match status" value="1"/>
</dbReference>
<dbReference type="VEuPathDB" id="CryptoDB:Cvel_1584"/>
<dbReference type="PROSITE" id="PS50082">
    <property type="entry name" value="WD_REPEATS_2"/>
    <property type="match status" value="2"/>
</dbReference>
<dbReference type="Pfam" id="PF00400">
    <property type="entry name" value="WD40"/>
    <property type="match status" value="2"/>
</dbReference>
<gene>
    <name evidence="4" type="ORF">Cvel_1584</name>
</gene>
<feature type="repeat" description="WD" evidence="3">
    <location>
        <begin position="11"/>
        <end position="51"/>
    </location>
</feature>
<name>A0A0G4HZJ9_9ALVE</name>
<dbReference type="SMART" id="SM00320">
    <property type="entry name" value="WD40"/>
    <property type="match status" value="3"/>
</dbReference>
<dbReference type="InterPro" id="IPR001680">
    <property type="entry name" value="WD40_rpt"/>
</dbReference>
<keyword evidence="2" id="KW-0677">Repeat</keyword>
<proteinExistence type="predicted"/>
<dbReference type="PROSITE" id="PS50294">
    <property type="entry name" value="WD_REPEATS_REGION"/>
    <property type="match status" value="1"/>
</dbReference>
<reference evidence="4" key="1">
    <citation type="submission" date="2014-11" db="EMBL/GenBank/DDBJ databases">
        <authorList>
            <person name="Otto D Thomas"/>
            <person name="Naeem Raeece"/>
        </authorList>
    </citation>
    <scope>NUCLEOTIDE SEQUENCE</scope>
</reference>
<protein>
    <recommendedName>
        <fullName evidence="5">Anaphase-promoting complex subunit 4 WD40 domain-containing protein</fullName>
    </recommendedName>
</protein>
<feature type="repeat" description="WD" evidence="3">
    <location>
        <begin position="381"/>
        <end position="413"/>
    </location>
</feature>
<evidence type="ECO:0000313" key="4">
    <source>
        <dbReference type="EMBL" id="CEM50008.1"/>
    </source>
</evidence>
<dbReference type="PhylomeDB" id="A0A0G4HZJ9"/>
<evidence type="ECO:0000256" key="1">
    <source>
        <dbReference type="ARBA" id="ARBA00022574"/>
    </source>
</evidence>
<dbReference type="PANTHER" id="PTHR19854:SF1">
    <property type="entry name" value="GUANINE NUCLEOTIDE-BINDING PROTEIN SUBUNIT BETA-LIKE PROTEIN 1"/>
    <property type="match status" value="1"/>
</dbReference>
<evidence type="ECO:0000256" key="3">
    <source>
        <dbReference type="PROSITE-ProRule" id="PRU00221"/>
    </source>
</evidence>
<dbReference type="InterPro" id="IPR036322">
    <property type="entry name" value="WD40_repeat_dom_sf"/>
</dbReference>